<dbReference type="PIRSF" id="PIRSF000443">
    <property type="entry name" value="Homoser_Ac_trans"/>
    <property type="match status" value="1"/>
</dbReference>
<dbReference type="NCBIfam" id="NF001209">
    <property type="entry name" value="PRK00175.1"/>
    <property type="match status" value="1"/>
</dbReference>
<dbReference type="InterPro" id="IPR008220">
    <property type="entry name" value="HAT_MetX-like"/>
</dbReference>
<comment type="subunit">
    <text evidence="1 7">Homodimer.</text>
</comment>
<dbReference type="GO" id="GO:0009092">
    <property type="term" value="P:homoserine metabolic process"/>
    <property type="evidence" value="ECO:0007669"/>
    <property type="project" value="TreeGrafter"/>
</dbReference>
<dbReference type="EMBL" id="CP026538">
    <property type="protein sequence ID" value="QAZ68226.1"/>
    <property type="molecule type" value="Genomic_DNA"/>
</dbReference>
<evidence type="ECO:0000256" key="7">
    <source>
        <dbReference type="HAMAP-Rule" id="MF_00296"/>
    </source>
</evidence>
<reference evidence="10 11" key="1">
    <citation type="submission" date="2018-02" db="EMBL/GenBank/DDBJ databases">
        <title>Genome sequence of Desulfovibrio carbinolicus DSM 3852.</title>
        <authorList>
            <person name="Wilbanks E."/>
            <person name="Skennerton C.T."/>
            <person name="Orphan V.J."/>
        </authorList>
    </citation>
    <scope>NUCLEOTIDE SEQUENCE [LARGE SCALE GENOMIC DNA]</scope>
    <source>
        <strain evidence="10 11">DSM 3852</strain>
    </source>
</reference>
<keyword evidence="3 7" id="KW-0028">Amino-acid biosynthesis</keyword>
<organism evidence="10 11">
    <name type="scientific">Solidesulfovibrio carbinolicus</name>
    <dbReference type="NCBI Taxonomy" id="296842"/>
    <lineage>
        <taxon>Bacteria</taxon>
        <taxon>Pseudomonadati</taxon>
        <taxon>Thermodesulfobacteriota</taxon>
        <taxon>Desulfovibrionia</taxon>
        <taxon>Desulfovibrionales</taxon>
        <taxon>Desulfovibrionaceae</taxon>
        <taxon>Solidesulfovibrio</taxon>
    </lineage>
</organism>
<dbReference type="InterPro" id="IPR029058">
    <property type="entry name" value="AB_hydrolase_fold"/>
</dbReference>
<feature type="active site" evidence="7 8">
    <location>
        <position position="364"/>
    </location>
</feature>
<feature type="binding site" evidence="7">
    <location>
        <position position="233"/>
    </location>
    <ligand>
        <name>substrate</name>
    </ligand>
</feature>
<feature type="active site" description="Nucleophile" evidence="7 8">
    <location>
        <position position="164"/>
    </location>
</feature>
<dbReference type="KEGG" id="dcb:C3Y92_13740"/>
<comment type="caution">
    <text evidence="7">Lacks conserved residue(s) required for the propagation of feature annotation.</text>
</comment>
<dbReference type="RefSeq" id="WP_129353513.1">
    <property type="nucleotide sequence ID" value="NZ_CP026538.1"/>
</dbReference>
<comment type="subcellular location">
    <subcellularLocation>
        <location evidence="7">Cytoplasm</location>
    </subcellularLocation>
</comment>
<evidence type="ECO:0000256" key="1">
    <source>
        <dbReference type="ARBA" id="ARBA00011738"/>
    </source>
</evidence>
<gene>
    <name evidence="7" type="primary">metXA</name>
    <name evidence="10" type="ORF">C3Y92_13740</name>
</gene>
<comment type="function">
    <text evidence="7">Transfers an acetyl group from acetyl-CoA to L-homoserine, forming acetyl-L-homoserine.</text>
</comment>
<comment type="pathway">
    <text evidence="7">Amino-acid biosynthesis; L-methionine biosynthesis via de novo pathway; O-acetyl-L-homoserine from L-homoserine: step 1/1.</text>
</comment>
<dbReference type="Gene3D" id="1.10.1740.110">
    <property type="match status" value="1"/>
</dbReference>
<dbReference type="GO" id="GO:0005737">
    <property type="term" value="C:cytoplasm"/>
    <property type="evidence" value="ECO:0007669"/>
    <property type="project" value="UniProtKB-SubCell"/>
</dbReference>
<feature type="domain" description="AB hydrolase-1" evidence="9">
    <location>
        <begin position="58"/>
        <end position="368"/>
    </location>
</feature>
<evidence type="ECO:0000256" key="6">
    <source>
        <dbReference type="ARBA" id="ARBA00023315"/>
    </source>
</evidence>
<dbReference type="InterPro" id="IPR000073">
    <property type="entry name" value="AB_hydrolase_1"/>
</dbReference>
<dbReference type="GO" id="GO:0004414">
    <property type="term" value="F:homoserine O-acetyltransferase activity"/>
    <property type="evidence" value="ECO:0007669"/>
    <property type="project" value="UniProtKB-UniRule"/>
</dbReference>
<name>A0A4P6HN95_9BACT</name>
<evidence type="ECO:0000256" key="8">
    <source>
        <dbReference type="PIRSR" id="PIRSR000443-1"/>
    </source>
</evidence>
<dbReference type="NCBIfam" id="TIGR01392">
    <property type="entry name" value="homoserO_Ac_trn"/>
    <property type="match status" value="1"/>
</dbReference>
<proteinExistence type="inferred from homology"/>
<comment type="catalytic activity">
    <reaction evidence="7">
        <text>L-homoserine + acetyl-CoA = O-acetyl-L-homoserine + CoA</text>
        <dbReference type="Rhea" id="RHEA:13701"/>
        <dbReference type="ChEBI" id="CHEBI:57287"/>
        <dbReference type="ChEBI" id="CHEBI:57288"/>
        <dbReference type="ChEBI" id="CHEBI:57476"/>
        <dbReference type="ChEBI" id="CHEBI:57716"/>
        <dbReference type="EC" id="2.3.1.31"/>
    </reaction>
</comment>
<keyword evidence="2 7" id="KW-0963">Cytoplasm</keyword>
<keyword evidence="6 7" id="KW-0012">Acyltransferase</keyword>
<evidence type="ECO:0000259" key="9">
    <source>
        <dbReference type="Pfam" id="PF00561"/>
    </source>
</evidence>
<dbReference type="AlphaFoldDB" id="A0A4P6HN95"/>
<evidence type="ECO:0000256" key="3">
    <source>
        <dbReference type="ARBA" id="ARBA00022605"/>
    </source>
</evidence>
<dbReference type="OrthoDB" id="9800754at2"/>
<dbReference type="UniPathway" id="UPA00051">
    <property type="reaction ID" value="UER00074"/>
</dbReference>
<evidence type="ECO:0000256" key="2">
    <source>
        <dbReference type="ARBA" id="ARBA00022490"/>
    </source>
</evidence>
<comment type="similarity">
    <text evidence="7">Belongs to the AB hydrolase superfamily. MetX family.</text>
</comment>
<keyword evidence="5 7" id="KW-0486">Methionine biosynthesis</keyword>
<sequence length="397" mass="43470">MSEYIEHSPSGTSVGRVEKRFFTVAEADSPLTVESGRALGPVVLAYETCGQLNERADNAVLVLHALTGDSHAAGYYEPGDAKPGWWDIMIGPGKPIDTDRYYVICSNVIGGCMGSTGPSSLDPATGQPYGLTFPVITIGDMVRAQKRLVEHLGVTKLLSVVGGSMGGMQALEWSVRYPDMVRTAVPLATTTKHSALAIAFNEVARQAIMADPNWNGGNYYDGVPPAHGLAVGRMIGHITYLSDEAMRQKFDRRLQDRCENSFVLEEPDFQVESYLRYQGQKFVDRFDANSFLYITKAADYFNLEASHGCGSAVAAFAKAKCRYLVASFSSDWLYPTYQSRAMVQAMKKNGLDVSFVELEAKWGHDAFLLPNARLSGMIARFLDRALVDAAKEDARAL</sequence>
<dbReference type="HAMAP" id="MF_00296">
    <property type="entry name" value="MetX_acyltransf"/>
    <property type="match status" value="1"/>
</dbReference>
<dbReference type="FunFam" id="1.10.1740.110:FF:000001">
    <property type="entry name" value="Homoserine O-acetyltransferase"/>
    <property type="match status" value="1"/>
</dbReference>
<evidence type="ECO:0000256" key="4">
    <source>
        <dbReference type="ARBA" id="ARBA00022679"/>
    </source>
</evidence>
<accession>A0A4P6HN95</accession>
<dbReference type="PANTHER" id="PTHR32268">
    <property type="entry name" value="HOMOSERINE O-ACETYLTRANSFERASE"/>
    <property type="match status" value="1"/>
</dbReference>
<evidence type="ECO:0000256" key="5">
    <source>
        <dbReference type="ARBA" id="ARBA00023167"/>
    </source>
</evidence>
<evidence type="ECO:0000313" key="10">
    <source>
        <dbReference type="EMBL" id="QAZ68226.1"/>
    </source>
</evidence>
<dbReference type="Pfam" id="PF00561">
    <property type="entry name" value="Abhydrolase_1"/>
    <property type="match status" value="1"/>
</dbReference>
<protein>
    <recommendedName>
        <fullName evidence="7">Homoserine O-acetyltransferase</fullName>
        <shortName evidence="7">HAT</shortName>
        <ecNumber evidence="7">2.3.1.31</ecNumber>
    </recommendedName>
    <alternativeName>
        <fullName evidence="7">Homoserine transacetylase</fullName>
        <shortName evidence="7">HTA</shortName>
    </alternativeName>
</protein>
<dbReference type="SUPFAM" id="SSF53474">
    <property type="entry name" value="alpha/beta-Hydrolases"/>
    <property type="match status" value="1"/>
</dbReference>
<dbReference type="GO" id="GO:0009086">
    <property type="term" value="P:methionine biosynthetic process"/>
    <property type="evidence" value="ECO:0007669"/>
    <property type="project" value="UniProtKB-UniRule"/>
</dbReference>
<dbReference type="EC" id="2.3.1.31" evidence="7"/>
<feature type="active site" evidence="7 8">
    <location>
        <position position="331"/>
    </location>
</feature>
<dbReference type="Gene3D" id="3.40.50.1820">
    <property type="entry name" value="alpha/beta hydrolase"/>
    <property type="match status" value="1"/>
</dbReference>
<dbReference type="PANTHER" id="PTHR32268:SF11">
    <property type="entry name" value="HOMOSERINE O-ACETYLTRANSFERASE"/>
    <property type="match status" value="1"/>
</dbReference>
<keyword evidence="4 7" id="KW-0808">Transferase</keyword>
<keyword evidence="11" id="KW-1185">Reference proteome</keyword>
<evidence type="ECO:0000313" key="11">
    <source>
        <dbReference type="Proteomes" id="UP000293296"/>
    </source>
</evidence>
<dbReference type="Proteomes" id="UP000293296">
    <property type="component" value="Chromosome"/>
</dbReference>
<feature type="binding site" evidence="7">
    <location>
        <position position="365"/>
    </location>
    <ligand>
        <name>substrate</name>
    </ligand>
</feature>